<evidence type="ECO:0000313" key="2">
    <source>
        <dbReference type="Proteomes" id="UP000273083"/>
    </source>
</evidence>
<evidence type="ECO:0000313" key="1">
    <source>
        <dbReference type="EMBL" id="ROR28607.1"/>
    </source>
</evidence>
<protein>
    <recommendedName>
        <fullName evidence="3">Zinc ribbon domain-containing protein</fullName>
    </recommendedName>
</protein>
<accession>A0A3N1XUN5</accession>
<proteinExistence type="predicted"/>
<dbReference type="RefSeq" id="WP_123609104.1">
    <property type="nucleotide sequence ID" value="NZ_RJVG01000004.1"/>
</dbReference>
<gene>
    <name evidence="1" type="ORF">EDD66_104194</name>
</gene>
<reference evidence="1 2" key="1">
    <citation type="submission" date="2018-11" db="EMBL/GenBank/DDBJ databases">
        <title>Genomic Encyclopedia of Type Strains, Phase IV (KMG-IV): sequencing the most valuable type-strain genomes for metagenomic binning, comparative biology and taxonomic classification.</title>
        <authorList>
            <person name="Goeker M."/>
        </authorList>
    </citation>
    <scope>NUCLEOTIDE SEQUENCE [LARGE SCALE GENOMIC DNA]</scope>
    <source>
        <strain evidence="1 2">DSM 26537</strain>
    </source>
</reference>
<organism evidence="1 2">
    <name type="scientific">Mobilisporobacter senegalensis</name>
    <dbReference type="NCBI Taxonomy" id="1329262"/>
    <lineage>
        <taxon>Bacteria</taxon>
        <taxon>Bacillati</taxon>
        <taxon>Bacillota</taxon>
        <taxon>Clostridia</taxon>
        <taxon>Lachnospirales</taxon>
        <taxon>Lachnospiraceae</taxon>
        <taxon>Mobilisporobacter</taxon>
    </lineage>
</organism>
<sequence length="90" mass="10103">MSFKDKIFNKFAEKQEKKILLNEQSAKLTVKKEDSSQPSKLIGGNSDPQNEEYPIVEREICPAKIICPDCGGETLEGLEYCDKCGGEINY</sequence>
<dbReference type="EMBL" id="RJVG01000004">
    <property type="protein sequence ID" value="ROR28607.1"/>
    <property type="molecule type" value="Genomic_DNA"/>
</dbReference>
<keyword evidence="2" id="KW-1185">Reference proteome</keyword>
<evidence type="ECO:0008006" key="3">
    <source>
        <dbReference type="Google" id="ProtNLM"/>
    </source>
</evidence>
<dbReference type="OrthoDB" id="2066185at2"/>
<comment type="caution">
    <text evidence="1">The sequence shown here is derived from an EMBL/GenBank/DDBJ whole genome shotgun (WGS) entry which is preliminary data.</text>
</comment>
<dbReference type="Proteomes" id="UP000273083">
    <property type="component" value="Unassembled WGS sequence"/>
</dbReference>
<name>A0A3N1XUN5_9FIRM</name>
<dbReference type="AlphaFoldDB" id="A0A3N1XUN5"/>